<name>A0A249KAF6_9ACTN</name>
<protein>
    <submittedName>
        <fullName evidence="3">8-oxo-dGTP diphosphatase</fullName>
    </submittedName>
</protein>
<dbReference type="InterPro" id="IPR000086">
    <property type="entry name" value="NUDIX_hydrolase_dom"/>
</dbReference>
<dbReference type="Pfam" id="PF00293">
    <property type="entry name" value="NUDIX"/>
    <property type="match status" value="1"/>
</dbReference>
<dbReference type="OrthoDB" id="4287477at2"/>
<dbReference type="InterPro" id="IPR013078">
    <property type="entry name" value="His_Pase_superF_clade-1"/>
</dbReference>
<dbReference type="GO" id="GO:0006167">
    <property type="term" value="P:AMP biosynthetic process"/>
    <property type="evidence" value="ECO:0007669"/>
    <property type="project" value="TreeGrafter"/>
</dbReference>
<keyword evidence="4" id="KW-1185">Reference proteome</keyword>
<dbReference type="Pfam" id="PF00300">
    <property type="entry name" value="His_Phos_1"/>
    <property type="match status" value="1"/>
</dbReference>
<evidence type="ECO:0000313" key="3">
    <source>
        <dbReference type="EMBL" id="ASY13761.1"/>
    </source>
</evidence>
<dbReference type="PANTHER" id="PTHR21340">
    <property type="entry name" value="DIADENOSINE 5,5-P1,P4-TETRAPHOSPHATE PYROPHOSPHOHYDROLASE MUTT"/>
    <property type="match status" value="1"/>
</dbReference>
<dbReference type="InterPro" id="IPR051325">
    <property type="entry name" value="Nudix_hydrolase_domain"/>
</dbReference>
<dbReference type="GO" id="GO:0006754">
    <property type="term" value="P:ATP biosynthetic process"/>
    <property type="evidence" value="ECO:0007669"/>
    <property type="project" value="TreeGrafter"/>
</dbReference>
<dbReference type="InterPro" id="IPR015797">
    <property type="entry name" value="NUDIX_hydrolase-like_dom_sf"/>
</dbReference>
<dbReference type="CDD" id="cd07067">
    <property type="entry name" value="HP_PGM_like"/>
    <property type="match status" value="1"/>
</dbReference>
<proteinExistence type="predicted"/>
<dbReference type="EMBL" id="CP016771">
    <property type="protein sequence ID" value="ASY13761.1"/>
    <property type="molecule type" value="Genomic_DNA"/>
</dbReference>
<dbReference type="SMART" id="SM00855">
    <property type="entry name" value="PGAM"/>
    <property type="match status" value="1"/>
</dbReference>
<dbReference type="GO" id="GO:0004081">
    <property type="term" value="F:bis(5'-nucleosyl)-tetraphosphatase (asymmetrical) activity"/>
    <property type="evidence" value="ECO:0007669"/>
    <property type="project" value="TreeGrafter"/>
</dbReference>
<gene>
    <name evidence="3" type="ORF">B1s21160_05540</name>
</gene>
<dbReference type="SUPFAM" id="SSF53254">
    <property type="entry name" value="Phosphoglycerate mutase-like"/>
    <property type="match status" value="1"/>
</dbReference>
<accession>A0A249KAF6</accession>
<organism evidence="3 4">
    <name type="scientific">Candidatus Nanopelagicus hibericus</name>
    <dbReference type="NCBI Taxonomy" id="1884915"/>
    <lineage>
        <taxon>Bacteria</taxon>
        <taxon>Bacillati</taxon>
        <taxon>Actinomycetota</taxon>
        <taxon>Actinomycetes</taxon>
        <taxon>Candidatus Nanopelagicales</taxon>
        <taxon>Candidatus Nanopelagicaceae</taxon>
        <taxon>Candidatus Nanopelagicus</taxon>
    </lineage>
</organism>
<dbReference type="SUPFAM" id="SSF55811">
    <property type="entry name" value="Nudix"/>
    <property type="match status" value="1"/>
</dbReference>
<dbReference type="Gene3D" id="3.40.50.1240">
    <property type="entry name" value="Phosphoglycerate mutase-like"/>
    <property type="match status" value="1"/>
</dbReference>
<dbReference type="Proteomes" id="UP000217171">
    <property type="component" value="Chromosome"/>
</dbReference>
<feature type="domain" description="Nudix hydrolase" evidence="2">
    <location>
        <begin position="3"/>
        <end position="132"/>
    </location>
</feature>
<dbReference type="Gene3D" id="3.90.79.10">
    <property type="entry name" value="Nucleoside Triphosphate Pyrophosphohydrolase"/>
    <property type="match status" value="1"/>
</dbReference>
<evidence type="ECO:0000256" key="1">
    <source>
        <dbReference type="ARBA" id="ARBA00022801"/>
    </source>
</evidence>
<keyword evidence="1" id="KW-0378">Hydrolase</keyword>
<reference evidence="3 4" key="1">
    <citation type="submission" date="2016-07" db="EMBL/GenBank/DDBJ databases">
        <title>High microdiversification within the ubiquitous acI lineage of Actinobacteria.</title>
        <authorList>
            <person name="Neuenschwander S.M."/>
            <person name="Salcher M."/>
            <person name="Ghai R."/>
            <person name="Pernthaler J."/>
        </authorList>
    </citation>
    <scope>NUCLEOTIDE SEQUENCE [LARGE SCALE GENOMIC DNA]</scope>
    <source>
        <strain evidence="3">MMS-21-160</strain>
    </source>
</reference>
<evidence type="ECO:0000313" key="4">
    <source>
        <dbReference type="Proteomes" id="UP000217171"/>
    </source>
</evidence>
<dbReference type="AlphaFoldDB" id="A0A249KAF6"/>
<dbReference type="KEGG" id="nhi:B1s21160_05540"/>
<dbReference type="InterPro" id="IPR029033">
    <property type="entry name" value="His_PPase_superfam"/>
</dbReference>
<dbReference type="PROSITE" id="PS51462">
    <property type="entry name" value="NUDIX"/>
    <property type="match status" value="1"/>
</dbReference>
<dbReference type="CDD" id="cd03673">
    <property type="entry name" value="NUDIX_Ap6A_hydrolase"/>
    <property type="match status" value="1"/>
</dbReference>
<evidence type="ECO:0000259" key="2">
    <source>
        <dbReference type="PROSITE" id="PS51462"/>
    </source>
</evidence>
<dbReference type="PANTHER" id="PTHR21340:SF0">
    <property type="entry name" value="BIS(5'-NUCLEOSYL)-TETRAPHOSPHATASE [ASYMMETRICAL]"/>
    <property type="match status" value="1"/>
</dbReference>
<dbReference type="RefSeq" id="WP_095672733.1">
    <property type="nucleotide sequence ID" value="NZ_CP016771.1"/>
</dbReference>
<sequence>MSKIILAAGALVWRKSKEKKIEIAVIHRPKYNDWTIPKGKVELSESSIACAYREVIEETSIETEFGMYLGEVKYQSLDGPKQVSFWSAQVVKENTFTPNSEVDAIKWVEAAKAAKFLSLESDKEILSKFNKLKYESKPLVLLRHAKALSRDEWQGDDDDRPLDSLGQMQAKRLLSIYQAFNLEQIHTSDAIRCYDTVEPMAKALGLRLEVSNNLSESAFKKDKEDAFDYARDLIKSDKRALLCSHNPILPKVLNKLTKKSDVESDEEKLYPADAWVIHRIGKEIIQIDRIDAPTT</sequence>